<gene>
    <name evidence="9" type="primary">clpP</name>
</gene>
<evidence type="ECO:0000256" key="8">
    <source>
        <dbReference type="RuleBase" id="RU003567"/>
    </source>
</evidence>
<dbReference type="RefSeq" id="YP_009494059.1">
    <property type="nucleotide sequence ID" value="NC_037954.1"/>
</dbReference>
<dbReference type="Gene3D" id="3.90.226.10">
    <property type="entry name" value="2-enoyl-CoA Hydratase, Chain A, domain 1"/>
    <property type="match status" value="1"/>
</dbReference>
<organism evidence="9">
    <name type="scientific">Lonicera stephanocarpa</name>
    <dbReference type="NCBI Taxonomy" id="2137014"/>
    <lineage>
        <taxon>Eukaryota</taxon>
        <taxon>Viridiplantae</taxon>
        <taxon>Streptophyta</taxon>
        <taxon>Embryophyta</taxon>
        <taxon>Tracheophyta</taxon>
        <taxon>Spermatophyta</taxon>
        <taxon>Magnoliopsida</taxon>
        <taxon>eudicotyledons</taxon>
        <taxon>Gunneridae</taxon>
        <taxon>Pentapetalae</taxon>
        <taxon>asterids</taxon>
        <taxon>campanulids</taxon>
        <taxon>Dipsacales</taxon>
        <taxon>Caprifoliaceae</taxon>
        <taxon>Lonicera</taxon>
    </lineage>
</organism>
<keyword evidence="9" id="KW-0150">Chloroplast</keyword>
<dbReference type="InterPro" id="IPR029045">
    <property type="entry name" value="ClpP/crotonase-like_dom_sf"/>
</dbReference>
<dbReference type="GO" id="GO:0009368">
    <property type="term" value="C:endopeptidase Clp complex"/>
    <property type="evidence" value="ECO:0007669"/>
    <property type="project" value="TreeGrafter"/>
</dbReference>
<protein>
    <recommendedName>
        <fullName evidence="8">ATP-dependent Clp protease proteolytic subunit</fullName>
    </recommendedName>
</protein>
<keyword evidence="3 9" id="KW-0645">Protease</keyword>
<accession>A0A2U8XI63</accession>
<dbReference type="GO" id="GO:0009532">
    <property type="term" value="C:plastid stroma"/>
    <property type="evidence" value="ECO:0007669"/>
    <property type="project" value="UniProtKB-ARBA"/>
</dbReference>
<dbReference type="PANTHER" id="PTHR10381">
    <property type="entry name" value="ATP-DEPENDENT CLP PROTEASE PROTEOLYTIC SUBUNIT"/>
    <property type="match status" value="1"/>
</dbReference>
<evidence type="ECO:0000256" key="1">
    <source>
        <dbReference type="ARBA" id="ARBA00007039"/>
    </source>
</evidence>
<dbReference type="InterPro" id="IPR023562">
    <property type="entry name" value="ClpP/TepA"/>
</dbReference>
<dbReference type="GO" id="GO:0051117">
    <property type="term" value="F:ATPase binding"/>
    <property type="evidence" value="ECO:0007669"/>
    <property type="project" value="TreeGrafter"/>
</dbReference>
<name>A0A2U8XI63_9DIPS</name>
<evidence type="ECO:0000256" key="5">
    <source>
        <dbReference type="ARBA" id="ARBA00022825"/>
    </source>
</evidence>
<evidence type="ECO:0000313" key="9">
    <source>
        <dbReference type="EMBL" id="AWN58008.1"/>
    </source>
</evidence>
<keyword evidence="4" id="KW-0378">Hydrolase</keyword>
<dbReference type="CDD" id="cd07017">
    <property type="entry name" value="S14_ClpP_2"/>
    <property type="match status" value="1"/>
</dbReference>
<dbReference type="PANTHER" id="PTHR10381:SF15">
    <property type="entry name" value="CHLOROPLASTIC ATP-DEPENDENT CLP PROTEASE PROTEOLYTIC SUBUNIT 1"/>
    <property type="match status" value="1"/>
</dbReference>
<evidence type="ECO:0000256" key="6">
    <source>
        <dbReference type="ARBA" id="ARBA00034021"/>
    </source>
</evidence>
<keyword evidence="2 9" id="KW-0934">Plastid</keyword>
<evidence type="ECO:0000256" key="2">
    <source>
        <dbReference type="ARBA" id="ARBA00022640"/>
    </source>
</evidence>
<reference evidence="9" key="1">
    <citation type="submission" date="2017-12" db="EMBL/GenBank/DDBJ databases">
        <title>The complete chloroplast genome of Lonicera stephanocarpa.</title>
        <authorList>
            <person name="Fan W."/>
            <person name="Li Z."/>
        </authorList>
    </citation>
    <scope>NUCLEOTIDE SEQUENCE</scope>
</reference>
<dbReference type="GeneID" id="36954790"/>
<dbReference type="EMBL" id="MG738668">
    <property type="protein sequence ID" value="AWN58008.1"/>
    <property type="molecule type" value="Genomic_DNA"/>
</dbReference>
<dbReference type="AlphaFoldDB" id="A0A2U8XI63"/>
<dbReference type="Pfam" id="PF00574">
    <property type="entry name" value="CLP_protease"/>
    <property type="match status" value="1"/>
</dbReference>
<dbReference type="InterPro" id="IPR033135">
    <property type="entry name" value="ClpP_His_AS"/>
</dbReference>
<dbReference type="GO" id="GO:0004176">
    <property type="term" value="F:ATP-dependent peptidase activity"/>
    <property type="evidence" value="ECO:0007669"/>
    <property type="project" value="InterPro"/>
</dbReference>
<comment type="similarity">
    <text evidence="1 8">Belongs to the peptidase S14 family.</text>
</comment>
<evidence type="ECO:0000256" key="3">
    <source>
        <dbReference type="ARBA" id="ARBA00022670"/>
    </source>
</evidence>
<dbReference type="GO" id="GO:0004252">
    <property type="term" value="F:serine-type endopeptidase activity"/>
    <property type="evidence" value="ECO:0007669"/>
    <property type="project" value="UniProtKB-EC"/>
</dbReference>
<comment type="catalytic activity">
    <reaction evidence="6 7">
        <text>Hydrolysis of proteins to small peptides in the presence of ATP and magnesium. alpha-casein is the usual test substrate. In the absence of ATP, only oligopeptides shorter than five residues are hydrolyzed (such as succinyl-Leu-Tyr-|-NHMec, and Leu-Tyr-Leu-|-Tyr-Trp, in which cleavage of the -Tyr-|-Leu- and -Tyr-|-Trp bonds also occurs).</text>
        <dbReference type="EC" id="3.4.21.92"/>
    </reaction>
</comment>
<dbReference type="PRINTS" id="PR00127">
    <property type="entry name" value="CLPPROTEASEP"/>
</dbReference>
<feature type="active site" evidence="7">
    <location>
        <position position="126"/>
    </location>
</feature>
<proteinExistence type="inferred from homology"/>
<geneLocation type="chloroplast" evidence="9"/>
<dbReference type="SUPFAM" id="SSF52096">
    <property type="entry name" value="ClpP/crotonase"/>
    <property type="match status" value="1"/>
</dbReference>
<evidence type="ECO:0000256" key="4">
    <source>
        <dbReference type="ARBA" id="ARBA00022801"/>
    </source>
</evidence>
<dbReference type="PROSITE" id="PS00382">
    <property type="entry name" value="CLP_PROTEASE_HIS"/>
    <property type="match status" value="1"/>
</dbReference>
<sequence length="217" mass="24244">MPVGVPKIPFQISGDEEASWVDVYNGLYRRGFLFIVQEIDTELSNQIVGLMVFLSLEGEVNDLYFFISSLGGSMVDGFAIFDMLVYLPPTMHTLSIGECASMASLIVAGGTFTQRIALPHSRIMIHQPNTFPFETPTGETFLEIKEFCRLRALVGEAYAKITGQPLWVVEIDLERDIFMSAQEAKDYGIVDLVASGKLEFSQKNPSVRKRPFEVFPS</sequence>
<dbReference type="InterPro" id="IPR001907">
    <property type="entry name" value="ClpP"/>
</dbReference>
<evidence type="ECO:0000256" key="7">
    <source>
        <dbReference type="PROSITE-ProRule" id="PRU10086"/>
    </source>
</evidence>
<dbReference type="GO" id="GO:0006515">
    <property type="term" value="P:protein quality control for misfolded or incompletely synthesized proteins"/>
    <property type="evidence" value="ECO:0007669"/>
    <property type="project" value="TreeGrafter"/>
</dbReference>
<keyword evidence="5" id="KW-0720">Serine protease</keyword>